<sequence length="324" mass="35062">MSMKQDPVPDPEVAQGAFLVSASPLTMDRLSETPSLVISQTTSAFCRCFCWRPSMGFSVAEASNTETSAAAHEETLEAGVGWVHEEAGFWGRCLSHMFPGGRSTKYVFHSGPIPEALKNDERTCFDCIVQKGDVSNEFAGLDPSELGEVQHTHQKVCTNGIVCGAADYRLPCCCNLPYLESRNAKDEVIGRTEYICDMCLFVPKLAIKDKEGVERYRVRPDTCVAGLCVRPRCGGQKGRCFRVPWVIRDPATLEPAAGAEAQFGPQVDGKAQITSLWTGVKRACAKKNAYALNFPSGTDADMRATIIGATMLIDLGFSEGGGGL</sequence>
<proteinExistence type="predicted"/>
<evidence type="ECO:0008006" key="3">
    <source>
        <dbReference type="Google" id="ProtNLM"/>
    </source>
</evidence>
<comment type="caution">
    <text evidence="1">The sequence shown here is derived from an EMBL/GenBank/DDBJ whole genome shotgun (WGS) entry which is preliminary data.</text>
</comment>
<evidence type="ECO:0000313" key="2">
    <source>
        <dbReference type="Proteomes" id="UP001165060"/>
    </source>
</evidence>
<dbReference type="EMBL" id="BRYB01003109">
    <property type="protein sequence ID" value="GMI30548.1"/>
    <property type="molecule type" value="Genomic_DNA"/>
</dbReference>
<organism evidence="1 2">
    <name type="scientific">Tetraparma gracilis</name>
    <dbReference type="NCBI Taxonomy" id="2962635"/>
    <lineage>
        <taxon>Eukaryota</taxon>
        <taxon>Sar</taxon>
        <taxon>Stramenopiles</taxon>
        <taxon>Ochrophyta</taxon>
        <taxon>Bolidophyceae</taxon>
        <taxon>Parmales</taxon>
        <taxon>Triparmaceae</taxon>
        <taxon>Tetraparma</taxon>
    </lineage>
</organism>
<dbReference type="Proteomes" id="UP001165060">
    <property type="component" value="Unassembled WGS sequence"/>
</dbReference>
<accession>A0ABQ6MRC3</accession>
<evidence type="ECO:0000313" key="1">
    <source>
        <dbReference type="EMBL" id="GMI30548.1"/>
    </source>
</evidence>
<name>A0ABQ6MRC3_9STRA</name>
<keyword evidence="2" id="KW-1185">Reference proteome</keyword>
<reference evidence="1 2" key="1">
    <citation type="journal article" date="2023" name="Commun. Biol.">
        <title>Genome analysis of Parmales, the sister group of diatoms, reveals the evolutionary specialization of diatoms from phago-mixotrophs to photoautotrophs.</title>
        <authorList>
            <person name="Ban H."/>
            <person name="Sato S."/>
            <person name="Yoshikawa S."/>
            <person name="Yamada K."/>
            <person name="Nakamura Y."/>
            <person name="Ichinomiya M."/>
            <person name="Sato N."/>
            <person name="Blanc-Mathieu R."/>
            <person name="Endo H."/>
            <person name="Kuwata A."/>
            <person name="Ogata H."/>
        </authorList>
    </citation>
    <scope>NUCLEOTIDE SEQUENCE [LARGE SCALE GENOMIC DNA]</scope>
</reference>
<gene>
    <name evidence="1" type="ORF">TeGR_g9342</name>
</gene>
<protein>
    <recommendedName>
        <fullName evidence="3">Phospholipid scramblase</fullName>
    </recommendedName>
</protein>